<keyword evidence="10 17" id="KW-0863">Zinc-finger</keyword>
<feature type="compositionally biased region" description="Acidic residues" evidence="20">
    <location>
        <begin position="133"/>
        <end position="145"/>
    </location>
</feature>
<feature type="domain" description="RING-type" evidence="21">
    <location>
        <begin position="31"/>
        <end position="69"/>
    </location>
</feature>
<keyword evidence="7 19" id="KW-0808">Transferase</keyword>
<keyword evidence="25" id="KW-1185">Reference proteome</keyword>
<evidence type="ECO:0000256" key="10">
    <source>
        <dbReference type="ARBA" id="ARBA00022771"/>
    </source>
</evidence>
<organism evidence="24 25">
    <name type="scientific">Diplodia intermedia</name>
    <dbReference type="NCBI Taxonomy" id="856260"/>
    <lineage>
        <taxon>Eukaryota</taxon>
        <taxon>Fungi</taxon>
        <taxon>Dikarya</taxon>
        <taxon>Ascomycota</taxon>
        <taxon>Pezizomycotina</taxon>
        <taxon>Dothideomycetes</taxon>
        <taxon>Dothideomycetes incertae sedis</taxon>
        <taxon>Botryosphaeriales</taxon>
        <taxon>Botryosphaeriaceae</taxon>
        <taxon>Diplodia</taxon>
    </lineage>
</organism>
<keyword evidence="15 19" id="KW-0539">Nucleus</keyword>
<dbReference type="CDD" id="cd16529">
    <property type="entry name" value="RING-HC_RAD18"/>
    <property type="match status" value="1"/>
</dbReference>
<evidence type="ECO:0000259" key="21">
    <source>
        <dbReference type="PROSITE" id="PS50089"/>
    </source>
</evidence>
<feature type="compositionally biased region" description="Basic and acidic residues" evidence="20">
    <location>
        <begin position="101"/>
        <end position="118"/>
    </location>
</feature>
<evidence type="ECO:0000256" key="12">
    <source>
        <dbReference type="ARBA" id="ARBA00022833"/>
    </source>
</evidence>
<evidence type="ECO:0000256" key="3">
    <source>
        <dbReference type="ARBA" id="ARBA00004906"/>
    </source>
</evidence>
<dbReference type="PROSITE" id="PS00518">
    <property type="entry name" value="ZF_RING_1"/>
    <property type="match status" value="1"/>
</dbReference>
<protein>
    <recommendedName>
        <fullName evidence="6 19">Postreplication repair E3 ubiquitin-protein ligase RAD18</fullName>
        <ecNumber evidence="5 19">2.3.2.27</ecNumber>
    </recommendedName>
    <alternativeName>
        <fullName evidence="16 19">RING-type E3 ubiquitin transferase RAD18</fullName>
    </alternativeName>
</protein>
<dbReference type="InterPro" id="IPR039577">
    <property type="entry name" value="Rad18"/>
</dbReference>
<dbReference type="InterPro" id="IPR006642">
    <property type="entry name" value="Rad18_UBZ4"/>
</dbReference>
<comment type="catalytic activity">
    <reaction evidence="1 19">
        <text>S-ubiquitinyl-[E2 ubiquitin-conjugating enzyme]-L-cysteine + [acceptor protein]-L-lysine = [E2 ubiquitin-conjugating enzyme]-L-cysteine + N(6)-ubiquitinyl-[acceptor protein]-L-lysine.</text>
        <dbReference type="EC" id="2.3.2.27"/>
    </reaction>
</comment>
<evidence type="ECO:0000256" key="6">
    <source>
        <dbReference type="ARBA" id="ARBA00015551"/>
    </source>
</evidence>
<evidence type="ECO:0000259" key="22">
    <source>
        <dbReference type="PROSITE" id="PS50800"/>
    </source>
</evidence>
<dbReference type="InterPro" id="IPR001841">
    <property type="entry name" value="Znf_RING"/>
</dbReference>
<evidence type="ECO:0000256" key="18">
    <source>
        <dbReference type="PROSITE-ProRule" id="PRU01256"/>
    </source>
</evidence>
<dbReference type="InterPro" id="IPR003034">
    <property type="entry name" value="SAP_dom"/>
</dbReference>
<keyword evidence="13 19" id="KW-0238">DNA-binding</keyword>
<feature type="compositionally biased region" description="Gly residues" evidence="20">
    <location>
        <begin position="395"/>
        <end position="404"/>
    </location>
</feature>
<dbReference type="Proteomes" id="UP001521184">
    <property type="component" value="Unassembled WGS sequence"/>
</dbReference>
<comment type="pathway">
    <text evidence="3 19">Protein modification; protein ubiquitination.</text>
</comment>
<keyword evidence="8 19" id="KW-0479">Metal-binding</keyword>
<keyword evidence="14 18" id="KW-0234">DNA repair</keyword>
<evidence type="ECO:0000256" key="15">
    <source>
        <dbReference type="ARBA" id="ARBA00023242"/>
    </source>
</evidence>
<comment type="similarity">
    <text evidence="4 19">Belongs to the RAD18 family.</text>
</comment>
<evidence type="ECO:0000256" key="7">
    <source>
        <dbReference type="ARBA" id="ARBA00022679"/>
    </source>
</evidence>
<dbReference type="Pfam" id="PF02037">
    <property type="entry name" value="SAP"/>
    <property type="match status" value="1"/>
</dbReference>
<dbReference type="Pfam" id="PF13923">
    <property type="entry name" value="zf-C3HC4_2"/>
    <property type="match status" value="1"/>
</dbReference>
<name>A0ABR3TSX1_9PEZI</name>
<evidence type="ECO:0000256" key="19">
    <source>
        <dbReference type="RuleBase" id="RU368093"/>
    </source>
</evidence>
<proteinExistence type="inferred from homology"/>
<dbReference type="SMART" id="SM00184">
    <property type="entry name" value="RING"/>
    <property type="match status" value="1"/>
</dbReference>
<evidence type="ECO:0000256" key="17">
    <source>
        <dbReference type="PROSITE-ProRule" id="PRU00175"/>
    </source>
</evidence>
<feature type="compositionally biased region" description="Basic and acidic residues" evidence="20">
    <location>
        <begin position="407"/>
        <end position="427"/>
    </location>
</feature>
<evidence type="ECO:0000256" key="5">
    <source>
        <dbReference type="ARBA" id="ARBA00012483"/>
    </source>
</evidence>
<feature type="compositionally biased region" description="Basic and acidic residues" evidence="20">
    <location>
        <begin position="218"/>
        <end position="228"/>
    </location>
</feature>
<dbReference type="PANTHER" id="PTHR14134">
    <property type="entry name" value="E3 UBIQUITIN-PROTEIN LIGASE RAD18"/>
    <property type="match status" value="1"/>
</dbReference>
<dbReference type="SMART" id="SM00734">
    <property type="entry name" value="ZnF_Rad18"/>
    <property type="match status" value="1"/>
</dbReference>
<dbReference type="EC" id="2.3.2.27" evidence="5 19"/>
<evidence type="ECO:0000256" key="13">
    <source>
        <dbReference type="ARBA" id="ARBA00023125"/>
    </source>
</evidence>
<feature type="compositionally biased region" description="Basic residues" evidence="20">
    <location>
        <begin position="119"/>
        <end position="128"/>
    </location>
</feature>
<keyword evidence="9 18" id="KW-0227">DNA damage</keyword>
<evidence type="ECO:0000256" key="8">
    <source>
        <dbReference type="ARBA" id="ARBA00022723"/>
    </source>
</evidence>
<evidence type="ECO:0000256" key="4">
    <source>
        <dbReference type="ARBA" id="ARBA00009506"/>
    </source>
</evidence>
<keyword evidence="11 19" id="KW-0833">Ubl conjugation pathway</keyword>
<evidence type="ECO:0000256" key="14">
    <source>
        <dbReference type="ARBA" id="ARBA00023204"/>
    </source>
</evidence>
<comment type="subunit">
    <text evidence="19">Interacts with E2 UBC2, forming a complex with ubiquitin ligase activity.</text>
</comment>
<evidence type="ECO:0000256" key="16">
    <source>
        <dbReference type="ARBA" id="ARBA00031783"/>
    </source>
</evidence>
<feature type="region of interest" description="Disordered" evidence="20">
    <location>
        <begin position="101"/>
        <end position="177"/>
    </location>
</feature>
<evidence type="ECO:0000313" key="24">
    <source>
        <dbReference type="EMBL" id="KAL1643753.1"/>
    </source>
</evidence>
<dbReference type="InterPro" id="IPR004580">
    <property type="entry name" value="Rad18_fungi"/>
</dbReference>
<feature type="domain" description="SAP" evidence="22">
    <location>
        <begin position="253"/>
        <end position="287"/>
    </location>
</feature>
<evidence type="ECO:0000256" key="20">
    <source>
        <dbReference type="SAM" id="MobiDB-lite"/>
    </source>
</evidence>
<reference evidence="24 25" key="1">
    <citation type="journal article" date="2023" name="Plant Dis.">
        <title>First Report of Diplodia intermedia Causing Canker and Dieback Diseases on Apple Trees in Canada.</title>
        <authorList>
            <person name="Ellouze W."/>
            <person name="Ilyukhin E."/>
            <person name="Sulman M."/>
            <person name="Ali S."/>
        </authorList>
    </citation>
    <scope>NUCLEOTIDE SEQUENCE [LARGE SCALE GENOMIC DNA]</scope>
    <source>
        <strain evidence="24 25">M45-28</strain>
    </source>
</reference>
<evidence type="ECO:0000259" key="23">
    <source>
        <dbReference type="PROSITE" id="PS51908"/>
    </source>
</evidence>
<evidence type="ECO:0000256" key="1">
    <source>
        <dbReference type="ARBA" id="ARBA00000900"/>
    </source>
</evidence>
<feature type="compositionally biased region" description="Basic and acidic residues" evidence="20">
    <location>
        <begin position="369"/>
        <end position="382"/>
    </location>
</feature>
<dbReference type="PROSITE" id="PS50089">
    <property type="entry name" value="ZF_RING_2"/>
    <property type="match status" value="1"/>
</dbReference>
<dbReference type="InterPro" id="IPR013083">
    <property type="entry name" value="Znf_RING/FYVE/PHD"/>
</dbReference>
<dbReference type="NCBIfam" id="TIGR00599">
    <property type="entry name" value="rad18"/>
    <property type="match status" value="1"/>
</dbReference>
<comment type="function">
    <text evidence="19">E3 RING-finger protein, member of the UBC2/RAD6 epistasis group. Associates to the E2 ubiquitin conjugating enzyme UBC2/RAD6 to form the UBC2-RAD18 ubiquitin ligase complex involved in postreplicative repair (PRR) of damaged DNA.</text>
</comment>
<dbReference type="SUPFAM" id="SSF57850">
    <property type="entry name" value="RING/U-box"/>
    <property type="match status" value="1"/>
</dbReference>
<feature type="domain" description="UBZ4-type" evidence="23">
    <location>
        <begin position="197"/>
        <end position="224"/>
    </location>
</feature>
<comment type="subcellular location">
    <subcellularLocation>
        <location evidence="2 19">Nucleus</location>
    </subcellularLocation>
</comment>
<evidence type="ECO:0000256" key="11">
    <source>
        <dbReference type="ARBA" id="ARBA00022786"/>
    </source>
</evidence>
<accession>A0ABR3TSX1</accession>
<gene>
    <name evidence="24" type="primary">RAD18</name>
    <name evidence="24" type="ORF">SLS58_004769</name>
</gene>
<dbReference type="PANTHER" id="PTHR14134:SF2">
    <property type="entry name" value="E3 UBIQUITIN-PROTEIN LIGASE RAD18"/>
    <property type="match status" value="1"/>
</dbReference>
<evidence type="ECO:0000313" key="25">
    <source>
        <dbReference type="Proteomes" id="UP001521184"/>
    </source>
</evidence>
<feature type="compositionally biased region" description="Basic residues" evidence="20">
    <location>
        <begin position="150"/>
        <end position="164"/>
    </location>
</feature>
<dbReference type="EMBL" id="JAKEKT020000026">
    <property type="protein sequence ID" value="KAL1643753.1"/>
    <property type="molecule type" value="Genomic_DNA"/>
</dbReference>
<dbReference type="SMART" id="SM00513">
    <property type="entry name" value="SAP"/>
    <property type="match status" value="1"/>
</dbReference>
<comment type="caution">
    <text evidence="24">The sequence shown here is derived from an EMBL/GenBank/DDBJ whole genome shotgun (WGS) entry which is preliminary data.</text>
</comment>
<keyword evidence="12 19" id="KW-0862">Zinc</keyword>
<feature type="region of interest" description="Disordered" evidence="20">
    <location>
        <begin position="218"/>
        <end position="244"/>
    </location>
</feature>
<evidence type="ECO:0000256" key="2">
    <source>
        <dbReference type="ARBA" id="ARBA00004123"/>
    </source>
</evidence>
<evidence type="ECO:0000256" key="9">
    <source>
        <dbReference type="ARBA" id="ARBA00022763"/>
    </source>
</evidence>
<dbReference type="Gene3D" id="3.30.40.10">
    <property type="entry name" value="Zinc/RING finger domain, C3HC4 (zinc finger)"/>
    <property type="match status" value="1"/>
</dbReference>
<dbReference type="PROSITE" id="PS51908">
    <property type="entry name" value="ZF_UBZ4"/>
    <property type="match status" value="1"/>
</dbReference>
<feature type="region of interest" description="Disordered" evidence="20">
    <location>
        <begin position="362"/>
        <end position="519"/>
    </location>
</feature>
<dbReference type="PROSITE" id="PS50800">
    <property type="entry name" value="SAP"/>
    <property type="match status" value="1"/>
</dbReference>
<dbReference type="InterPro" id="IPR017907">
    <property type="entry name" value="Znf_RING_CS"/>
</dbReference>
<sequence length="519" mass="56427">MNSNAFTIADSTDWLGTALGDFAALESALRCQVCKDFFDTPMMTSCSHTFCSLCIRRCFAADGRCPTCRASGQDSKLRRNWTAQELVDTFQKARPSALELARRGVAETDSKADGEGKRTRGRGSNKKRKVDEIQDSEDEETEGGEEATRRPARKTRTQPRRSARSSKTPEVIDLEDDGDGDFVAEEAEEESQPNDGLVACPMCNKRMKEEAVFTHLDRCEGPDKDDASSRSTRTRGLASREPEPLQRLSQLNYSLLKDTALRKKLSELGIPNSGTRAQLIKRHTEWANLWNANVDSLRQRTKGQLLSELDKWERSQSLESSGGIIGSASGAQVMKKDFDGDGWAKSNKGHFDSLIAAARSKRAAAAAQKPEERNEEKEKKCPESTGNMPPPPTSTGGGGPGGGNEARPYEANEAALEKVREKVRDAGSGRPSLPHRNSDTMDETNNGTTAADHMQAPASSSSSSSNQVAASPLKPAPADQEKVPSSLPAHLASSQGVRKKAMFEIPSEPIIDVDTENGK</sequence>